<keyword evidence="10 13" id="KW-0456">Lyase</keyword>
<evidence type="ECO:0000256" key="11">
    <source>
        <dbReference type="ARBA" id="ARBA00049144"/>
    </source>
</evidence>
<dbReference type="InterPro" id="IPR036052">
    <property type="entry name" value="TrpB-like_PALP_sf"/>
</dbReference>
<dbReference type="GO" id="GO:0003941">
    <property type="term" value="F:L-serine ammonia-lyase activity"/>
    <property type="evidence" value="ECO:0007669"/>
    <property type="project" value="TreeGrafter"/>
</dbReference>
<comment type="catalytic activity">
    <reaction evidence="11 13">
        <text>O-phospho-L-homoserine + H2O = L-threonine + phosphate</text>
        <dbReference type="Rhea" id="RHEA:10840"/>
        <dbReference type="ChEBI" id="CHEBI:15377"/>
        <dbReference type="ChEBI" id="CHEBI:43474"/>
        <dbReference type="ChEBI" id="CHEBI:57590"/>
        <dbReference type="ChEBI" id="CHEBI:57926"/>
        <dbReference type="EC" id="4.2.3.1"/>
    </reaction>
</comment>
<dbReference type="GO" id="GO:0004795">
    <property type="term" value="F:threonine synthase activity"/>
    <property type="evidence" value="ECO:0007669"/>
    <property type="project" value="UniProtKB-UniRule"/>
</dbReference>
<dbReference type="GO" id="GO:0009088">
    <property type="term" value="P:threonine biosynthetic process"/>
    <property type="evidence" value="ECO:0007669"/>
    <property type="project" value="UniProtKB-UniRule"/>
</dbReference>
<dbReference type="PANTHER" id="PTHR48078">
    <property type="entry name" value="THREONINE DEHYDRATASE, MITOCHONDRIAL-RELATED"/>
    <property type="match status" value="1"/>
</dbReference>
<comment type="cofactor">
    <cofactor evidence="1 13 14">
        <name>pyridoxal 5'-phosphate</name>
        <dbReference type="ChEBI" id="CHEBI:597326"/>
    </cofactor>
</comment>
<evidence type="ECO:0000256" key="8">
    <source>
        <dbReference type="ARBA" id="ARBA00022697"/>
    </source>
</evidence>
<dbReference type="InterPro" id="IPR000634">
    <property type="entry name" value="Ser/Thr_deHydtase_PyrdxlP-BS"/>
</dbReference>
<keyword evidence="7 13" id="KW-0028">Amino-acid biosynthesis</keyword>
<dbReference type="SUPFAM" id="SSF53686">
    <property type="entry name" value="Tryptophan synthase beta subunit-like PLP-dependent enzymes"/>
    <property type="match status" value="1"/>
</dbReference>
<dbReference type="InterPro" id="IPR001926">
    <property type="entry name" value="TrpB-like_PALP"/>
</dbReference>
<reference evidence="18" key="1">
    <citation type="submission" date="2017-09" db="EMBL/GenBank/DDBJ databases">
        <title>Metaegenomics of thermophilic ammonia-oxidizing enrichment culture.</title>
        <authorList>
            <person name="Kato S."/>
            <person name="Suzuki K."/>
        </authorList>
    </citation>
    <scope>NUCLEOTIDE SEQUENCE [LARGE SCALE GENOMIC DNA]</scope>
</reference>
<dbReference type="GO" id="GO:0006565">
    <property type="term" value="P:L-serine catabolic process"/>
    <property type="evidence" value="ECO:0007669"/>
    <property type="project" value="TreeGrafter"/>
</dbReference>
<evidence type="ECO:0000256" key="10">
    <source>
        <dbReference type="ARBA" id="ARBA00023239"/>
    </source>
</evidence>
<evidence type="ECO:0000313" key="17">
    <source>
        <dbReference type="EMBL" id="GBD00009.1"/>
    </source>
</evidence>
<dbReference type="PANTHER" id="PTHR48078:SF6">
    <property type="entry name" value="L-THREONINE DEHYDRATASE CATABOLIC TDCB"/>
    <property type="match status" value="1"/>
</dbReference>
<comment type="pathway">
    <text evidence="3 13">Amino-acid biosynthesis; L-threonine biosynthesis; L-threonine from L-aspartate: step 5/5.</text>
</comment>
<protein>
    <recommendedName>
        <fullName evidence="6 12">Threonine synthase</fullName>
        <ecNumber evidence="5 12">4.2.3.1</ecNumber>
    </recommendedName>
</protein>
<evidence type="ECO:0000256" key="4">
    <source>
        <dbReference type="ARBA" id="ARBA00005517"/>
    </source>
</evidence>
<dbReference type="NCBIfam" id="TIGR00260">
    <property type="entry name" value="thrC"/>
    <property type="match status" value="1"/>
</dbReference>
<evidence type="ECO:0000256" key="12">
    <source>
        <dbReference type="NCBIfam" id="TIGR00260"/>
    </source>
</evidence>
<proteinExistence type="inferred from homology"/>
<evidence type="ECO:0000256" key="1">
    <source>
        <dbReference type="ARBA" id="ARBA00001933"/>
    </source>
</evidence>
<evidence type="ECO:0000256" key="2">
    <source>
        <dbReference type="ARBA" id="ARBA00003648"/>
    </source>
</evidence>
<evidence type="ECO:0000256" key="6">
    <source>
        <dbReference type="ARBA" id="ARBA00018679"/>
    </source>
</evidence>
<sequence>METDMRLGIPIWQGIIAHYRPFLPVSDQTPIITLHEGNTPLLRARRLERLLNDAVEVYLKFEGANPTGSFKDRGMTVAISKAVEQGLQVGICASTGNTSASAAAYCAVAGMRCAIVVPVGKIAAGKLSQALAHGARVCAIQGSFDDALRIVRDLAAQLPVALLNSLNPDRLEGQKTCAFEICDVLGDAPDFHILPVGNAGNITAHWKGYREYLAAGRITRSPVIVGVQAAGAAPLVRGEPVTHPETIATAIRIGNPARWHDALRVRDESGGTFVAVSDDEIVAAYRLLAQREGLFVEPASAASVAGLIRLAQTGYFQQAAQRRPLPAERAKPVVVCVLTGHGLKDPQTALQTFPLPEPLPPTVDAVRRAIEQALA</sequence>
<keyword evidence="9 13" id="KW-0663">Pyridoxal phosphate</keyword>
<dbReference type="GO" id="GO:0006567">
    <property type="term" value="P:L-threonine catabolic process"/>
    <property type="evidence" value="ECO:0007669"/>
    <property type="project" value="TreeGrafter"/>
</dbReference>
<feature type="domain" description="Tryptophan synthase beta chain-like PALP" evidence="16">
    <location>
        <begin position="32"/>
        <end position="319"/>
    </location>
</feature>
<dbReference type="GO" id="GO:0009097">
    <property type="term" value="P:isoleucine biosynthetic process"/>
    <property type="evidence" value="ECO:0007669"/>
    <property type="project" value="TreeGrafter"/>
</dbReference>
<dbReference type="PROSITE" id="PS00165">
    <property type="entry name" value="DEHYDRATASE_SER_THR"/>
    <property type="match status" value="1"/>
</dbReference>
<dbReference type="GO" id="GO:0030170">
    <property type="term" value="F:pyridoxal phosphate binding"/>
    <property type="evidence" value="ECO:0007669"/>
    <property type="project" value="InterPro"/>
</dbReference>
<dbReference type="AlphaFoldDB" id="A0A2H5XFQ0"/>
<accession>A0A2H5XFQ0</accession>
<evidence type="ECO:0000256" key="9">
    <source>
        <dbReference type="ARBA" id="ARBA00022898"/>
    </source>
</evidence>
<evidence type="ECO:0000256" key="3">
    <source>
        <dbReference type="ARBA" id="ARBA00004979"/>
    </source>
</evidence>
<feature type="binding site" evidence="14">
    <location>
        <position position="97"/>
    </location>
    <ligand>
        <name>pyridoxal 5'-phosphate</name>
        <dbReference type="ChEBI" id="CHEBI:597326"/>
    </ligand>
</feature>
<evidence type="ECO:0000256" key="5">
    <source>
        <dbReference type="ARBA" id="ARBA00013028"/>
    </source>
</evidence>
<evidence type="ECO:0000259" key="16">
    <source>
        <dbReference type="Pfam" id="PF00291"/>
    </source>
</evidence>
<dbReference type="FunFam" id="3.40.50.1100:FF:000014">
    <property type="entry name" value="Threonine synthase"/>
    <property type="match status" value="1"/>
</dbReference>
<dbReference type="UniPathway" id="UPA00050">
    <property type="reaction ID" value="UER00065"/>
</dbReference>
<dbReference type="GO" id="GO:0004794">
    <property type="term" value="F:threonine deaminase activity"/>
    <property type="evidence" value="ECO:0007669"/>
    <property type="project" value="TreeGrafter"/>
</dbReference>
<dbReference type="FunFam" id="3.40.50.1100:FF:000013">
    <property type="entry name" value="Threonine synthase"/>
    <property type="match status" value="1"/>
</dbReference>
<evidence type="ECO:0000256" key="13">
    <source>
        <dbReference type="PIRNR" id="PIRNR038945"/>
    </source>
</evidence>
<dbReference type="EC" id="4.2.3.1" evidence="5 12"/>
<dbReference type="Gene3D" id="3.40.50.1100">
    <property type="match status" value="2"/>
</dbReference>
<comment type="function">
    <text evidence="2 13">Catalyzes the gamma-elimination of phosphate from L-phosphohomoserine and the beta-addition of water to produce L-threonine.</text>
</comment>
<name>A0A2H5XFQ0_9BACT</name>
<keyword evidence="8 13" id="KW-0791">Threonine biosynthesis</keyword>
<dbReference type="InterPro" id="IPR050147">
    <property type="entry name" value="Ser/Thr_Dehydratase"/>
</dbReference>
<dbReference type="Proteomes" id="UP000236173">
    <property type="component" value="Unassembled WGS sequence"/>
</dbReference>
<evidence type="ECO:0000313" key="18">
    <source>
        <dbReference type="Proteomes" id="UP000236173"/>
    </source>
</evidence>
<gene>
    <name evidence="17" type="primary">thrC_2</name>
    <name evidence="17" type="ORF">HRbin17_02543</name>
</gene>
<organism evidence="17 18">
    <name type="scientific">Candidatus Fervidibacter japonicus</name>
    <dbReference type="NCBI Taxonomy" id="2035412"/>
    <lineage>
        <taxon>Bacteria</taxon>
        <taxon>Candidatus Fervidibacterota</taxon>
        <taxon>Candidatus Fervidibacter</taxon>
    </lineage>
</organism>
<evidence type="ECO:0000256" key="15">
    <source>
        <dbReference type="PIRSR" id="PIRSR038945-2"/>
    </source>
</evidence>
<dbReference type="CDD" id="cd01563">
    <property type="entry name" value="Thr-synth_1"/>
    <property type="match status" value="1"/>
</dbReference>
<dbReference type="InterPro" id="IPR026260">
    <property type="entry name" value="Thr_Synthase_bac/arc"/>
</dbReference>
<comment type="similarity">
    <text evidence="4 13">Belongs to the threonine synthase family.</text>
</comment>
<evidence type="ECO:0000256" key="14">
    <source>
        <dbReference type="PIRSR" id="PIRSR038945-1"/>
    </source>
</evidence>
<dbReference type="PIRSF" id="PIRSF038945">
    <property type="entry name" value="Thr_synthase"/>
    <property type="match status" value="1"/>
</dbReference>
<evidence type="ECO:0000256" key="7">
    <source>
        <dbReference type="ARBA" id="ARBA00022605"/>
    </source>
</evidence>
<dbReference type="InterPro" id="IPR004450">
    <property type="entry name" value="Thr_synthase-like"/>
</dbReference>
<dbReference type="EMBL" id="BEHT01000047">
    <property type="protein sequence ID" value="GBD00009.1"/>
    <property type="molecule type" value="Genomic_DNA"/>
</dbReference>
<comment type="caution">
    <text evidence="17">The sequence shown here is derived from an EMBL/GenBank/DDBJ whole genome shotgun (WGS) entry which is preliminary data.</text>
</comment>
<dbReference type="Pfam" id="PF00291">
    <property type="entry name" value="PALP"/>
    <property type="match status" value="1"/>
</dbReference>
<feature type="modified residue" description="N6-(pyridoxal phosphate)lysine" evidence="15">
    <location>
        <position position="71"/>
    </location>
</feature>
<feature type="binding site" evidence="14">
    <location>
        <begin position="197"/>
        <end position="201"/>
    </location>
    <ligand>
        <name>pyridoxal 5'-phosphate</name>
        <dbReference type="ChEBI" id="CHEBI:597326"/>
    </ligand>
</feature>